<proteinExistence type="predicted"/>
<keyword evidence="2" id="KW-1185">Reference proteome</keyword>
<evidence type="ECO:0000313" key="2">
    <source>
        <dbReference type="Proteomes" id="UP001050975"/>
    </source>
</evidence>
<dbReference type="AlphaFoldDB" id="A0AAV3XE71"/>
<name>A0AAV3XE71_9CYAN</name>
<reference evidence="1" key="1">
    <citation type="submission" date="2019-10" db="EMBL/GenBank/DDBJ databases">
        <title>Draft genome sequece of Microseira wollei NIES-4236.</title>
        <authorList>
            <person name="Yamaguchi H."/>
            <person name="Suzuki S."/>
            <person name="Kawachi M."/>
        </authorList>
    </citation>
    <scope>NUCLEOTIDE SEQUENCE</scope>
    <source>
        <strain evidence="1">NIES-4236</strain>
    </source>
</reference>
<accession>A0AAV3XE71</accession>
<sequence length="37" mass="3988">MALLGSAVVTRVIGNDQGCTTNQSNYLLPITNDHRQS</sequence>
<gene>
    <name evidence="1" type="ORF">MiSe_49980</name>
</gene>
<dbReference type="EMBL" id="BLAY01000084">
    <property type="protein sequence ID" value="GET40190.1"/>
    <property type="molecule type" value="Genomic_DNA"/>
</dbReference>
<evidence type="ECO:0000313" key="1">
    <source>
        <dbReference type="EMBL" id="GET40190.1"/>
    </source>
</evidence>
<protein>
    <submittedName>
        <fullName evidence="1">Uncharacterized protein</fullName>
    </submittedName>
</protein>
<comment type="caution">
    <text evidence="1">The sequence shown here is derived from an EMBL/GenBank/DDBJ whole genome shotgun (WGS) entry which is preliminary data.</text>
</comment>
<organism evidence="1 2">
    <name type="scientific">Microseira wollei NIES-4236</name>
    <dbReference type="NCBI Taxonomy" id="2530354"/>
    <lineage>
        <taxon>Bacteria</taxon>
        <taxon>Bacillati</taxon>
        <taxon>Cyanobacteriota</taxon>
        <taxon>Cyanophyceae</taxon>
        <taxon>Oscillatoriophycideae</taxon>
        <taxon>Aerosakkonematales</taxon>
        <taxon>Aerosakkonemataceae</taxon>
        <taxon>Microseira</taxon>
    </lineage>
</organism>
<dbReference type="Proteomes" id="UP001050975">
    <property type="component" value="Unassembled WGS sequence"/>
</dbReference>